<comment type="subcellular location">
    <subcellularLocation>
        <location evidence="1">Endomembrane system</location>
        <topology evidence="1">Multi-pass membrane protein</topology>
    </subcellularLocation>
</comment>
<evidence type="ECO:0000256" key="5">
    <source>
        <dbReference type="SAM" id="Phobius"/>
    </source>
</evidence>
<proteinExistence type="predicted"/>
<evidence type="ECO:0000256" key="2">
    <source>
        <dbReference type="ARBA" id="ARBA00022692"/>
    </source>
</evidence>
<reference evidence="7 8" key="1">
    <citation type="submission" date="2017-04" db="EMBL/GenBank/DDBJ databases">
        <authorList>
            <person name="Afonso C.L."/>
            <person name="Miller P.J."/>
            <person name="Scott M.A."/>
            <person name="Spackman E."/>
            <person name="Goraichik I."/>
            <person name="Dimitrov K.M."/>
            <person name="Suarez D.L."/>
            <person name="Swayne D.E."/>
        </authorList>
    </citation>
    <scope>NUCLEOTIDE SEQUENCE [LARGE SCALE GENOMIC DNA]</scope>
    <source>
        <strain evidence="7 8">VK13</strain>
    </source>
</reference>
<accession>A0A1W1YZU5</accession>
<keyword evidence="3 5" id="KW-1133">Transmembrane helix</keyword>
<name>A0A1W1YZU5_9BURK</name>
<dbReference type="InterPro" id="IPR010652">
    <property type="entry name" value="DUF1232"/>
</dbReference>
<feature type="domain" description="DUF1232" evidence="6">
    <location>
        <begin position="44"/>
        <end position="74"/>
    </location>
</feature>
<dbReference type="Proteomes" id="UP000192708">
    <property type="component" value="Unassembled WGS sequence"/>
</dbReference>
<evidence type="ECO:0000256" key="1">
    <source>
        <dbReference type="ARBA" id="ARBA00004127"/>
    </source>
</evidence>
<dbReference type="GO" id="GO:0012505">
    <property type="term" value="C:endomembrane system"/>
    <property type="evidence" value="ECO:0007669"/>
    <property type="project" value="UniProtKB-SubCell"/>
</dbReference>
<dbReference type="OrthoDB" id="9804184at2"/>
<feature type="transmembrane region" description="Helical" evidence="5">
    <location>
        <begin position="110"/>
        <end position="128"/>
    </location>
</feature>
<dbReference type="EMBL" id="FWXJ01000004">
    <property type="protein sequence ID" value="SMC41710.1"/>
    <property type="molecule type" value="Genomic_DNA"/>
</dbReference>
<keyword evidence="8" id="KW-1185">Reference proteome</keyword>
<dbReference type="RefSeq" id="WP_084283025.1">
    <property type="nucleotide sequence ID" value="NZ_FWXJ01000004.1"/>
</dbReference>
<feature type="transmembrane region" description="Helical" evidence="5">
    <location>
        <begin position="38"/>
        <end position="58"/>
    </location>
</feature>
<dbReference type="STRING" id="1938817.SAMN06296008_10448"/>
<sequence>MMGIYRAFKEYVNKIIRFSKFKVYVLWFALKSPHTPKFIKFFGFIVLVYVLSPIDLIPDFIPILGYLDELVLVTMMVSLCLYFIPVDVMDESIGMAKDLIQKQQRLPKQTLGIFLILMIWVGVIWYIASQTNALEYFNK</sequence>
<keyword evidence="4 5" id="KW-0472">Membrane</keyword>
<dbReference type="AlphaFoldDB" id="A0A1W1YZU5"/>
<feature type="transmembrane region" description="Helical" evidence="5">
    <location>
        <begin position="70"/>
        <end position="89"/>
    </location>
</feature>
<evidence type="ECO:0000259" key="6">
    <source>
        <dbReference type="Pfam" id="PF06803"/>
    </source>
</evidence>
<evidence type="ECO:0000256" key="4">
    <source>
        <dbReference type="ARBA" id="ARBA00023136"/>
    </source>
</evidence>
<evidence type="ECO:0000313" key="7">
    <source>
        <dbReference type="EMBL" id="SMC41710.1"/>
    </source>
</evidence>
<evidence type="ECO:0000313" key="8">
    <source>
        <dbReference type="Proteomes" id="UP000192708"/>
    </source>
</evidence>
<evidence type="ECO:0000256" key="3">
    <source>
        <dbReference type="ARBA" id="ARBA00022989"/>
    </source>
</evidence>
<dbReference type="Pfam" id="PF06803">
    <property type="entry name" value="DUF1232"/>
    <property type="match status" value="1"/>
</dbReference>
<gene>
    <name evidence="7" type="ORF">SAMN06296008_10448</name>
</gene>
<organism evidence="7 8">
    <name type="scientific">Polynucleobacter kasalickyi</name>
    <dbReference type="NCBI Taxonomy" id="1938817"/>
    <lineage>
        <taxon>Bacteria</taxon>
        <taxon>Pseudomonadati</taxon>
        <taxon>Pseudomonadota</taxon>
        <taxon>Betaproteobacteria</taxon>
        <taxon>Burkholderiales</taxon>
        <taxon>Burkholderiaceae</taxon>
        <taxon>Polynucleobacter</taxon>
    </lineage>
</organism>
<protein>
    <recommendedName>
        <fullName evidence="6">DUF1232 domain-containing protein</fullName>
    </recommendedName>
</protein>
<keyword evidence="2 5" id="KW-0812">Transmembrane</keyword>